<dbReference type="Proteomes" id="UP001501444">
    <property type="component" value="Unassembled WGS sequence"/>
</dbReference>
<comment type="caution">
    <text evidence="2">The sequence shown here is derived from an EMBL/GenBank/DDBJ whole genome shotgun (WGS) entry which is preliminary data.</text>
</comment>
<evidence type="ECO:0000313" key="3">
    <source>
        <dbReference type="Proteomes" id="UP001501444"/>
    </source>
</evidence>
<accession>A0ABN3FVY0</accession>
<dbReference type="PANTHER" id="PTHR43433:SF5">
    <property type="entry name" value="AB HYDROLASE-1 DOMAIN-CONTAINING PROTEIN"/>
    <property type="match status" value="1"/>
</dbReference>
<dbReference type="GO" id="GO:0016787">
    <property type="term" value="F:hydrolase activity"/>
    <property type="evidence" value="ECO:0007669"/>
    <property type="project" value="UniProtKB-KW"/>
</dbReference>
<name>A0ABN3FVY0_9ACTN</name>
<proteinExistence type="predicted"/>
<keyword evidence="2" id="KW-0378">Hydrolase</keyword>
<dbReference type="Pfam" id="PF00561">
    <property type="entry name" value="Abhydrolase_1"/>
    <property type="match status" value="1"/>
</dbReference>
<dbReference type="InterPro" id="IPR029058">
    <property type="entry name" value="AB_hydrolase_fold"/>
</dbReference>
<dbReference type="InterPro" id="IPR000073">
    <property type="entry name" value="AB_hydrolase_1"/>
</dbReference>
<dbReference type="InterPro" id="IPR050471">
    <property type="entry name" value="AB_hydrolase"/>
</dbReference>
<gene>
    <name evidence="2" type="ORF">GCM10010170_020570</name>
</gene>
<dbReference type="PANTHER" id="PTHR43433">
    <property type="entry name" value="HYDROLASE, ALPHA/BETA FOLD FAMILY PROTEIN"/>
    <property type="match status" value="1"/>
</dbReference>
<evidence type="ECO:0000313" key="2">
    <source>
        <dbReference type="EMBL" id="GAA2338734.1"/>
    </source>
</evidence>
<feature type="domain" description="AB hydrolase-1" evidence="1">
    <location>
        <begin position="26"/>
        <end position="276"/>
    </location>
</feature>
<dbReference type="RefSeq" id="WP_344612060.1">
    <property type="nucleotide sequence ID" value="NZ_BAAARV010000018.1"/>
</dbReference>
<dbReference type="Gene3D" id="3.40.50.1820">
    <property type="entry name" value="alpha/beta hydrolase"/>
    <property type="match status" value="1"/>
</dbReference>
<protein>
    <submittedName>
        <fullName evidence="2">Alpha/beta hydrolase</fullName>
    </submittedName>
</protein>
<evidence type="ECO:0000259" key="1">
    <source>
        <dbReference type="Pfam" id="PF00561"/>
    </source>
</evidence>
<dbReference type="SUPFAM" id="SSF53474">
    <property type="entry name" value="alpha/beta-Hydrolases"/>
    <property type="match status" value="1"/>
</dbReference>
<organism evidence="2 3">
    <name type="scientific">Dactylosporangium salmoneum</name>
    <dbReference type="NCBI Taxonomy" id="53361"/>
    <lineage>
        <taxon>Bacteria</taxon>
        <taxon>Bacillati</taxon>
        <taxon>Actinomycetota</taxon>
        <taxon>Actinomycetes</taxon>
        <taxon>Micromonosporales</taxon>
        <taxon>Micromonosporaceae</taxon>
        <taxon>Dactylosporangium</taxon>
    </lineage>
</organism>
<sequence length="293" mass="30011">MDLRQVRTADGRVLEVSVEGPAGGRAFVLHPGTPAGLAERGGIAGPAAERGLRTISYARPGYGGSTPHPGRTVLDAAGDVRAILEHLGHDRFVTAGWSGGGPHALACAAALPGACAAAATLAGVAPFDAEGLDWLAGMGPENVEEFAAAVRGPADLTGFVQARQAELAGVTGGQVAAALGGLIDEVDRAALTGELAESMAASFRHAVSAGVAGWRDDDLAFVRPWGFPVAAVQAPVTVWQGGHDRMVPFAHGQWLARGVPGARARLLAEHGHISLLARFGDILDDLLERAGDW</sequence>
<keyword evidence="3" id="KW-1185">Reference proteome</keyword>
<dbReference type="EMBL" id="BAAARV010000018">
    <property type="protein sequence ID" value="GAA2338734.1"/>
    <property type="molecule type" value="Genomic_DNA"/>
</dbReference>
<reference evidence="2 3" key="1">
    <citation type="journal article" date="2019" name="Int. J. Syst. Evol. Microbiol.">
        <title>The Global Catalogue of Microorganisms (GCM) 10K type strain sequencing project: providing services to taxonomists for standard genome sequencing and annotation.</title>
        <authorList>
            <consortium name="The Broad Institute Genomics Platform"/>
            <consortium name="The Broad Institute Genome Sequencing Center for Infectious Disease"/>
            <person name="Wu L."/>
            <person name="Ma J."/>
        </authorList>
    </citation>
    <scope>NUCLEOTIDE SEQUENCE [LARGE SCALE GENOMIC DNA]</scope>
    <source>
        <strain evidence="2 3">JCM 3272</strain>
    </source>
</reference>